<sequence length="130" mass="14929">MLGLNALMIHYKWIQSRLWYDGLAADVPEATVLGAIATMLVIILMMEIRRRGLFFGYGWKGRKPDGGYSMPALAAFAKRYHGYMISTAIVYNFHYHPAEGTMAHFLGFSYQFLLLWQSSLMYAPIHRQTD</sequence>
<name>A0A261XWP7_9FUNG</name>
<evidence type="ECO:0000313" key="3">
    <source>
        <dbReference type="Proteomes" id="UP000242875"/>
    </source>
</evidence>
<evidence type="ECO:0000313" key="2">
    <source>
        <dbReference type="EMBL" id="OZJ02664.1"/>
    </source>
</evidence>
<keyword evidence="1" id="KW-1133">Transmembrane helix</keyword>
<proteinExistence type="predicted"/>
<keyword evidence="3" id="KW-1185">Reference proteome</keyword>
<comment type="caution">
    <text evidence="2">The sequence shown here is derived from an EMBL/GenBank/DDBJ whole genome shotgun (WGS) entry which is preliminary data.</text>
</comment>
<feature type="transmembrane region" description="Helical" evidence="1">
    <location>
        <begin position="30"/>
        <end position="48"/>
    </location>
</feature>
<dbReference type="AlphaFoldDB" id="A0A261XWP7"/>
<organism evidence="2 3">
    <name type="scientific">Bifiguratus adelaidae</name>
    <dbReference type="NCBI Taxonomy" id="1938954"/>
    <lineage>
        <taxon>Eukaryota</taxon>
        <taxon>Fungi</taxon>
        <taxon>Fungi incertae sedis</taxon>
        <taxon>Mucoromycota</taxon>
        <taxon>Mucoromycotina</taxon>
        <taxon>Endogonomycetes</taxon>
        <taxon>Endogonales</taxon>
        <taxon>Endogonales incertae sedis</taxon>
        <taxon>Bifiguratus</taxon>
    </lineage>
</organism>
<dbReference type="OrthoDB" id="9986409at2759"/>
<protein>
    <submittedName>
        <fullName evidence="2">Uncharacterized protein</fullName>
    </submittedName>
</protein>
<reference evidence="2 3" key="1">
    <citation type="journal article" date="2017" name="Mycologia">
        <title>Bifiguratus adelaidae, gen. et sp. nov., a new member of Mucoromycotina in endophytic and soil-dwelling habitats.</title>
        <authorList>
            <person name="Torres-Cruz T.J."/>
            <person name="Billingsley Tobias T.L."/>
            <person name="Almatruk M."/>
            <person name="Hesse C."/>
            <person name="Kuske C.R."/>
            <person name="Desiro A."/>
            <person name="Benucci G.M."/>
            <person name="Bonito G."/>
            <person name="Stajich J.E."/>
            <person name="Dunlap C."/>
            <person name="Arnold A.E."/>
            <person name="Porras-Alfaro A."/>
        </authorList>
    </citation>
    <scope>NUCLEOTIDE SEQUENCE [LARGE SCALE GENOMIC DNA]</scope>
    <source>
        <strain evidence="2 3">AZ0501</strain>
    </source>
</reference>
<keyword evidence="1" id="KW-0472">Membrane</keyword>
<gene>
    <name evidence="2" type="ORF">BZG36_04773</name>
</gene>
<keyword evidence="1" id="KW-0812">Transmembrane</keyword>
<dbReference type="EMBL" id="MVBO01000135">
    <property type="protein sequence ID" value="OZJ02664.1"/>
    <property type="molecule type" value="Genomic_DNA"/>
</dbReference>
<dbReference type="Proteomes" id="UP000242875">
    <property type="component" value="Unassembled WGS sequence"/>
</dbReference>
<evidence type="ECO:0000256" key="1">
    <source>
        <dbReference type="SAM" id="Phobius"/>
    </source>
</evidence>
<accession>A0A261XWP7</accession>